<evidence type="ECO:0008006" key="4">
    <source>
        <dbReference type="Google" id="ProtNLM"/>
    </source>
</evidence>
<dbReference type="EMBL" id="JAAALK010000288">
    <property type="protein sequence ID" value="KAG8051801.1"/>
    <property type="molecule type" value="Genomic_DNA"/>
</dbReference>
<dbReference type="Proteomes" id="UP000729402">
    <property type="component" value="Unassembled WGS sequence"/>
</dbReference>
<evidence type="ECO:0000313" key="3">
    <source>
        <dbReference type="Proteomes" id="UP000729402"/>
    </source>
</evidence>
<keyword evidence="1" id="KW-1133">Transmembrane helix</keyword>
<keyword evidence="1" id="KW-0472">Membrane</keyword>
<reference evidence="2" key="1">
    <citation type="journal article" date="2021" name="bioRxiv">
        <title>Whole Genome Assembly and Annotation of Northern Wild Rice, Zizania palustris L., Supports a Whole Genome Duplication in the Zizania Genus.</title>
        <authorList>
            <person name="Haas M."/>
            <person name="Kono T."/>
            <person name="Macchietto M."/>
            <person name="Millas R."/>
            <person name="McGilp L."/>
            <person name="Shao M."/>
            <person name="Duquette J."/>
            <person name="Hirsch C.N."/>
            <person name="Kimball J."/>
        </authorList>
    </citation>
    <scope>NUCLEOTIDE SEQUENCE</scope>
    <source>
        <tissue evidence="2">Fresh leaf tissue</tissue>
    </source>
</reference>
<feature type="transmembrane region" description="Helical" evidence="1">
    <location>
        <begin position="79"/>
        <end position="97"/>
    </location>
</feature>
<accession>A0A8J5S861</accession>
<name>A0A8J5S861_ZIZPA</name>
<proteinExistence type="predicted"/>
<gene>
    <name evidence="2" type="ORF">GUJ93_ZPchr0001g30659</name>
</gene>
<dbReference type="AlphaFoldDB" id="A0A8J5S861"/>
<feature type="transmembrane region" description="Helical" evidence="1">
    <location>
        <begin position="50"/>
        <end position="70"/>
    </location>
</feature>
<organism evidence="2 3">
    <name type="scientific">Zizania palustris</name>
    <name type="common">Northern wild rice</name>
    <dbReference type="NCBI Taxonomy" id="103762"/>
    <lineage>
        <taxon>Eukaryota</taxon>
        <taxon>Viridiplantae</taxon>
        <taxon>Streptophyta</taxon>
        <taxon>Embryophyta</taxon>
        <taxon>Tracheophyta</taxon>
        <taxon>Spermatophyta</taxon>
        <taxon>Magnoliopsida</taxon>
        <taxon>Liliopsida</taxon>
        <taxon>Poales</taxon>
        <taxon>Poaceae</taxon>
        <taxon>BOP clade</taxon>
        <taxon>Oryzoideae</taxon>
        <taxon>Oryzeae</taxon>
        <taxon>Zizaniinae</taxon>
        <taxon>Zizania</taxon>
    </lineage>
</organism>
<evidence type="ECO:0000256" key="1">
    <source>
        <dbReference type="SAM" id="Phobius"/>
    </source>
</evidence>
<keyword evidence="1" id="KW-0812">Transmembrane</keyword>
<comment type="caution">
    <text evidence="2">The sequence shown here is derived from an EMBL/GenBank/DDBJ whole genome shotgun (WGS) entry which is preliminary data.</text>
</comment>
<reference evidence="2" key="2">
    <citation type="submission" date="2021-02" db="EMBL/GenBank/DDBJ databases">
        <authorList>
            <person name="Kimball J.A."/>
            <person name="Haas M.W."/>
            <person name="Macchietto M."/>
            <person name="Kono T."/>
            <person name="Duquette J."/>
            <person name="Shao M."/>
        </authorList>
    </citation>
    <scope>NUCLEOTIDE SEQUENCE</scope>
    <source>
        <tissue evidence="2">Fresh leaf tissue</tissue>
    </source>
</reference>
<sequence length="100" mass="10848">MEDPSSGSAMGRCIKSERSTVGKKSENCQRMEDWQTDQADEVVGFFDCPVYFGCVYVSVGFILGSVFLVISTSVSPGKLDGYVVSGILWLVLVRSSFGGF</sequence>
<evidence type="ECO:0000313" key="2">
    <source>
        <dbReference type="EMBL" id="KAG8051801.1"/>
    </source>
</evidence>
<protein>
    <recommendedName>
        <fullName evidence="4">Transmembrane protein</fullName>
    </recommendedName>
</protein>
<keyword evidence="3" id="KW-1185">Reference proteome</keyword>